<proteinExistence type="predicted"/>
<reference evidence="1" key="1">
    <citation type="submission" date="2016-10" db="EMBL/GenBank/DDBJ databases">
        <title>Sequence of Gallionella enrichment culture.</title>
        <authorList>
            <person name="Poehlein A."/>
            <person name="Muehling M."/>
            <person name="Daniel R."/>
        </authorList>
    </citation>
    <scope>NUCLEOTIDE SEQUENCE</scope>
</reference>
<evidence type="ECO:0000313" key="1">
    <source>
        <dbReference type="EMBL" id="OIQ98208.1"/>
    </source>
</evidence>
<dbReference type="AlphaFoldDB" id="A0A1J5RPM5"/>
<sequence>MIRAVDGNMHTELRVAASPFSRERLTALTWNGIDIRKESPCEERRRDSVQYRTIAYLKNDQGYEVFFDDDGSDEAADVVGVRLDNLNALREITVDLVQCSITARLEPGRAPSCTAPATPRMYPSLTIRTLD</sequence>
<accession>A0A1J5RPM5</accession>
<comment type="caution">
    <text evidence="1">The sequence shown here is derived from an EMBL/GenBank/DDBJ whole genome shotgun (WGS) entry which is preliminary data.</text>
</comment>
<organism evidence="1">
    <name type="scientific">mine drainage metagenome</name>
    <dbReference type="NCBI Taxonomy" id="410659"/>
    <lineage>
        <taxon>unclassified sequences</taxon>
        <taxon>metagenomes</taxon>
        <taxon>ecological metagenomes</taxon>
    </lineage>
</organism>
<protein>
    <submittedName>
        <fullName evidence="1">Uncharacterized protein</fullName>
    </submittedName>
</protein>
<gene>
    <name evidence="1" type="ORF">GALL_198020</name>
</gene>
<name>A0A1J5RPM5_9ZZZZ</name>
<dbReference type="EMBL" id="MLJW01000122">
    <property type="protein sequence ID" value="OIQ98208.1"/>
    <property type="molecule type" value="Genomic_DNA"/>
</dbReference>